<reference evidence="3" key="2">
    <citation type="submission" date="2020-08" db="EMBL/GenBank/DDBJ databases">
        <title>Plant Genome Project.</title>
        <authorList>
            <person name="Zhang R.-G."/>
        </authorList>
    </citation>
    <scope>NUCLEOTIDE SEQUENCE</scope>
    <source>
        <strain evidence="3">Huo1</strain>
        <tissue evidence="3">Leaf</tissue>
    </source>
</reference>
<evidence type="ECO:0000256" key="1">
    <source>
        <dbReference type="SAM" id="MobiDB-lite"/>
    </source>
</evidence>
<feature type="compositionally biased region" description="Basic and acidic residues" evidence="1">
    <location>
        <begin position="162"/>
        <end position="176"/>
    </location>
</feature>
<evidence type="ECO:0000313" key="4">
    <source>
        <dbReference type="Proteomes" id="UP000298416"/>
    </source>
</evidence>
<feature type="compositionally biased region" description="Low complexity" evidence="1">
    <location>
        <begin position="77"/>
        <end position="90"/>
    </location>
</feature>
<evidence type="ECO:0000259" key="2">
    <source>
        <dbReference type="Pfam" id="PF14309"/>
    </source>
</evidence>
<dbReference type="Proteomes" id="UP000298416">
    <property type="component" value="Unassembled WGS sequence"/>
</dbReference>
<dbReference type="Pfam" id="PF14309">
    <property type="entry name" value="DUF4378"/>
    <property type="match status" value="1"/>
</dbReference>
<organism evidence="3">
    <name type="scientific">Salvia splendens</name>
    <name type="common">Scarlet sage</name>
    <dbReference type="NCBI Taxonomy" id="180675"/>
    <lineage>
        <taxon>Eukaryota</taxon>
        <taxon>Viridiplantae</taxon>
        <taxon>Streptophyta</taxon>
        <taxon>Embryophyta</taxon>
        <taxon>Tracheophyta</taxon>
        <taxon>Spermatophyta</taxon>
        <taxon>Magnoliopsida</taxon>
        <taxon>eudicotyledons</taxon>
        <taxon>Gunneridae</taxon>
        <taxon>Pentapetalae</taxon>
        <taxon>asterids</taxon>
        <taxon>lamiids</taxon>
        <taxon>Lamiales</taxon>
        <taxon>Lamiaceae</taxon>
        <taxon>Nepetoideae</taxon>
        <taxon>Mentheae</taxon>
        <taxon>Salviinae</taxon>
        <taxon>Salvia</taxon>
        <taxon>Salvia subgen. Calosphace</taxon>
        <taxon>core Calosphace</taxon>
    </lineage>
</organism>
<feature type="compositionally biased region" description="Polar residues" evidence="1">
    <location>
        <begin position="332"/>
        <end position="360"/>
    </location>
</feature>
<feature type="compositionally biased region" description="Polar residues" evidence="1">
    <location>
        <begin position="570"/>
        <end position="600"/>
    </location>
</feature>
<protein>
    <recommendedName>
        <fullName evidence="2">DUF4378 domain-containing protein</fullName>
    </recommendedName>
</protein>
<reference evidence="3" key="1">
    <citation type="submission" date="2018-01" db="EMBL/GenBank/DDBJ databases">
        <authorList>
            <person name="Mao J.F."/>
        </authorList>
    </citation>
    <scope>NUCLEOTIDE SEQUENCE</scope>
    <source>
        <strain evidence="3">Huo1</strain>
        <tissue evidence="3">Leaf</tissue>
    </source>
</reference>
<dbReference type="InterPro" id="IPR033334">
    <property type="entry name" value="LNG1/2"/>
</dbReference>
<feature type="domain" description="DUF4378" evidence="2">
    <location>
        <begin position="807"/>
        <end position="975"/>
    </location>
</feature>
<name>A0A8X8WKK6_SALSN</name>
<dbReference type="OrthoDB" id="769613at2759"/>
<accession>A0A8X8WKK6</accession>
<evidence type="ECO:0000313" key="3">
    <source>
        <dbReference type="EMBL" id="KAG6396124.1"/>
    </source>
</evidence>
<feature type="compositionally biased region" description="Polar residues" evidence="1">
    <location>
        <begin position="119"/>
        <end position="139"/>
    </location>
</feature>
<feature type="region of interest" description="Disordered" evidence="1">
    <location>
        <begin position="65"/>
        <end position="90"/>
    </location>
</feature>
<feature type="region of interest" description="Disordered" evidence="1">
    <location>
        <begin position="523"/>
        <end position="641"/>
    </location>
</feature>
<sequence length="998" mass="113121">MSSSLRDENRDLRKQMGCMNGIFQIFDRHHFITGRRISSCSSKRLLQGGQHQMGQQYATKSVVEKGVEMQKEKPRISSESSRASFSSSSCSSTFSSLDFNKAIQPETLSLRQISIPESPFQTTSTKAHQPSPTQGTGSQDLRDVVKDSMHREVRSLSIKSQSNDERRGTVMKHIDSPRPLQPFKTEKPKAASQSGVPRGLAKDERLALPRFSYDGRESREVYKSAMKPKELPRLSLDSKTHSMKAFESRLNFLGREMQVENEKSSQVLHLNQELGSHQRTSSVVARLMGLDAFPGAISTDEIRTPTMKSCIKEAFLSQPAEEHNKQIQLNHSPRVSQNTPALPSPKLQSASSVRKPTTFSRFPVEPAPWRQQDSSQCSPKMASKCRKVATTTLHQTSVYGEIEKRITELEFKKSGKDLRALKQILEAMQKTRARMEDERGVAVQLTSQRRGCLEESCPHQNSKLAMWKNNKTFCHPTVKEPRSLKQLDSIVIAKPAKVMEKVKLSVPARLSTVETSHLQNLTPKYHRESSVHSQKANNLIPENRNVKNQGRHLHSSEKKISWSSSELDRVSTTTPRMKVENYSSPGRSSGTVSPRLQQNAVKAESELARVGKYGSKKAMEKGSQNRKNRVKAKDHQLSDDQMSEISGETRYMSYQGDTASVVSESNNSIVSQSETEVTSLARSIKTNTRQDKNLMSTTRERMPAVESVVAMLEQPSPISVLDNTFYCEDSPSPIKKITTVFQDEGQSPDEQWCRQNLNHLMDCTRLNHSFKYNQKLENMGYSVQELTQLNKKTDGASVNHNDSLNPDYRYINKILLTSGLLKDSSIISTTEKLFSSHHLINPDMFHVLEQTEDIREAVNGAVIEKNDKMNLDKRIQRKMIFDLVDEILVRKITSSRLYTVEKKRASPQGLLTEVHLEMDRLCRISDCDLEEEDEMTRLLNADMMHNSDDWVDYSGEVPALVLDIERQIFKDLINEVITGDAMDVTDWPKRHCRKLFGK</sequence>
<keyword evidence="4" id="KW-1185">Reference proteome</keyword>
<proteinExistence type="predicted"/>
<dbReference type="AlphaFoldDB" id="A0A8X8WKK6"/>
<feature type="region of interest" description="Disordered" evidence="1">
    <location>
        <begin position="332"/>
        <end position="378"/>
    </location>
</feature>
<dbReference type="PANTHER" id="PTHR31680">
    <property type="entry name" value="LONGIFOLIA PROTEIN"/>
    <property type="match status" value="1"/>
</dbReference>
<dbReference type="EMBL" id="PNBA02000016">
    <property type="protein sequence ID" value="KAG6396124.1"/>
    <property type="molecule type" value="Genomic_DNA"/>
</dbReference>
<dbReference type="InterPro" id="IPR025486">
    <property type="entry name" value="DUF4378"/>
</dbReference>
<dbReference type="PANTHER" id="PTHR31680:SF20">
    <property type="entry name" value="PROTEIN LONGIFOLIA 2-LIKE"/>
    <property type="match status" value="1"/>
</dbReference>
<feature type="compositionally biased region" description="Basic and acidic residues" evidence="1">
    <location>
        <begin position="65"/>
        <end position="76"/>
    </location>
</feature>
<feature type="compositionally biased region" description="Basic and acidic residues" evidence="1">
    <location>
        <begin position="140"/>
        <end position="154"/>
    </location>
</feature>
<feature type="region of interest" description="Disordered" evidence="1">
    <location>
        <begin position="119"/>
        <end position="200"/>
    </location>
</feature>
<gene>
    <name evidence="3" type="ORF">SASPL_142265</name>
</gene>
<dbReference type="GO" id="GO:0051513">
    <property type="term" value="P:regulation of monopolar cell growth"/>
    <property type="evidence" value="ECO:0007669"/>
    <property type="project" value="InterPro"/>
</dbReference>
<comment type="caution">
    <text evidence="3">The sequence shown here is derived from an EMBL/GenBank/DDBJ whole genome shotgun (WGS) entry which is preliminary data.</text>
</comment>